<dbReference type="InterPro" id="IPR024079">
    <property type="entry name" value="MetalloPept_cat_dom_sf"/>
</dbReference>
<proteinExistence type="predicted"/>
<dbReference type="PANTHER" id="PTHR15910">
    <property type="entry name" value="ARCHAEMETZINCIN"/>
    <property type="match status" value="1"/>
</dbReference>
<reference evidence="8" key="1">
    <citation type="submission" date="2020-04" db="EMBL/GenBank/DDBJ databases">
        <title>Draft genome resource of the tomato pathogen Pseudocercospora fuligena.</title>
        <authorList>
            <person name="Zaccaron A."/>
        </authorList>
    </citation>
    <scope>NUCLEOTIDE SEQUENCE</scope>
    <source>
        <strain evidence="8">PF001</strain>
    </source>
</reference>
<keyword evidence="5" id="KW-0862">Zinc</keyword>
<evidence type="ECO:0000256" key="6">
    <source>
        <dbReference type="ARBA" id="ARBA00023049"/>
    </source>
</evidence>
<organism evidence="8 9">
    <name type="scientific">Pseudocercospora fuligena</name>
    <dbReference type="NCBI Taxonomy" id="685502"/>
    <lineage>
        <taxon>Eukaryota</taxon>
        <taxon>Fungi</taxon>
        <taxon>Dikarya</taxon>
        <taxon>Ascomycota</taxon>
        <taxon>Pezizomycotina</taxon>
        <taxon>Dothideomycetes</taxon>
        <taxon>Dothideomycetidae</taxon>
        <taxon>Mycosphaerellales</taxon>
        <taxon>Mycosphaerellaceae</taxon>
        <taxon>Pseudocercospora</taxon>
    </lineage>
</organism>
<dbReference type="OrthoDB" id="2365600at2759"/>
<comment type="cofactor">
    <cofactor evidence="1">
        <name>Zn(2+)</name>
        <dbReference type="ChEBI" id="CHEBI:29105"/>
    </cofactor>
</comment>
<dbReference type="CDD" id="cd11375">
    <property type="entry name" value="Peptidase_M54"/>
    <property type="match status" value="1"/>
</dbReference>
<feature type="region of interest" description="Disordered" evidence="7">
    <location>
        <begin position="31"/>
        <end position="62"/>
    </location>
</feature>
<dbReference type="Gene3D" id="3.40.390.10">
    <property type="entry name" value="Collagenase (Catalytic Domain)"/>
    <property type="match status" value="1"/>
</dbReference>
<dbReference type="AlphaFoldDB" id="A0A8H6RHA0"/>
<keyword evidence="2" id="KW-0645">Protease</keyword>
<keyword evidence="6" id="KW-0482">Metalloprotease</keyword>
<keyword evidence="3" id="KW-0479">Metal-binding</keyword>
<evidence type="ECO:0000256" key="1">
    <source>
        <dbReference type="ARBA" id="ARBA00001947"/>
    </source>
</evidence>
<evidence type="ECO:0000256" key="7">
    <source>
        <dbReference type="SAM" id="MobiDB-lite"/>
    </source>
</evidence>
<evidence type="ECO:0000313" key="9">
    <source>
        <dbReference type="Proteomes" id="UP000660729"/>
    </source>
</evidence>
<dbReference type="Pfam" id="PF07998">
    <property type="entry name" value="Peptidase_M54"/>
    <property type="match status" value="1"/>
</dbReference>
<evidence type="ECO:0000256" key="4">
    <source>
        <dbReference type="ARBA" id="ARBA00022801"/>
    </source>
</evidence>
<dbReference type="GO" id="GO:0046872">
    <property type="term" value="F:metal ion binding"/>
    <property type="evidence" value="ECO:0007669"/>
    <property type="project" value="UniProtKB-KW"/>
</dbReference>
<evidence type="ECO:0000256" key="5">
    <source>
        <dbReference type="ARBA" id="ARBA00022833"/>
    </source>
</evidence>
<dbReference type="GO" id="GO:0008237">
    <property type="term" value="F:metallopeptidase activity"/>
    <property type="evidence" value="ECO:0007669"/>
    <property type="project" value="UniProtKB-KW"/>
</dbReference>
<comment type="caution">
    <text evidence="8">The sequence shown here is derived from an EMBL/GenBank/DDBJ whole genome shotgun (WGS) entry which is preliminary data.</text>
</comment>
<dbReference type="InterPro" id="IPR012962">
    <property type="entry name" value="Pept_M54_archaemetzincn"/>
</dbReference>
<evidence type="ECO:0000313" key="8">
    <source>
        <dbReference type="EMBL" id="KAF7191805.1"/>
    </source>
</evidence>
<dbReference type="Proteomes" id="UP000660729">
    <property type="component" value="Unassembled WGS sequence"/>
</dbReference>
<evidence type="ECO:0000256" key="2">
    <source>
        <dbReference type="ARBA" id="ARBA00022670"/>
    </source>
</evidence>
<protein>
    <submittedName>
        <fullName evidence="8">Archaemetzincin-2</fullName>
    </submittedName>
</protein>
<accession>A0A8H6RHA0</accession>
<feature type="compositionally biased region" description="Polar residues" evidence="7">
    <location>
        <begin position="42"/>
        <end position="60"/>
    </location>
</feature>
<feature type="region of interest" description="Disordered" evidence="7">
    <location>
        <begin position="115"/>
        <end position="139"/>
    </location>
</feature>
<feature type="compositionally biased region" description="Basic and acidic residues" evidence="7">
    <location>
        <begin position="129"/>
        <end position="139"/>
    </location>
</feature>
<dbReference type="EMBL" id="JABCIY010000155">
    <property type="protein sequence ID" value="KAF7191805.1"/>
    <property type="molecule type" value="Genomic_DNA"/>
</dbReference>
<name>A0A8H6RHA0_9PEZI</name>
<evidence type="ECO:0000256" key="3">
    <source>
        <dbReference type="ARBA" id="ARBA00022723"/>
    </source>
</evidence>
<sequence>MPNCAHTHLAFEPSAHAAEAGFVRASPAKLSAAAQPNGKPLKSTSTRTGYQDVGNTSTFPQPLVLPGDDLALDPDYEPQTLKSWIEEPERNEVTKIRRTIYVAEVPSISPSCPEVASWSQPNIAKPKAGPRDQTDIPKPKCSDVRSYLKAFYHPLPTKTLPKSKSLEFVPWTDDPETYIGLKLGSSQEVIGIRHRPSLDGIFSGQLNLDDLLDAAITLLPKDAYALLLLVDHDLYEDEEDDFCCGRAYGGSRVAVVSSARYNPNLDEMVGLEREHAWPASHFEAYIDRCLGKKRVRGKTWIKNPLQDAVDAFNSSPPIITPLGLSNLWLSRVCKTASHELGHCFGMDHCVFYSCIMQGTAGLEEDSRQPPYLCPVDLKKVLHAVGARNGGRERCEELRKFCEVWGEKEGGGMWRAWGKWLEGRVGELEE</sequence>
<gene>
    <name evidence="8" type="ORF">HII31_06850</name>
</gene>
<keyword evidence="4" id="KW-0378">Hydrolase</keyword>
<dbReference type="PANTHER" id="PTHR15910:SF1">
    <property type="entry name" value="ARCHAEMETZINCIN-2"/>
    <property type="match status" value="1"/>
</dbReference>
<dbReference type="GO" id="GO:0006508">
    <property type="term" value="P:proteolysis"/>
    <property type="evidence" value="ECO:0007669"/>
    <property type="project" value="UniProtKB-KW"/>
</dbReference>
<dbReference type="SUPFAM" id="SSF55486">
    <property type="entry name" value="Metalloproteases ('zincins'), catalytic domain"/>
    <property type="match status" value="1"/>
</dbReference>
<keyword evidence="9" id="KW-1185">Reference proteome</keyword>